<evidence type="ECO:0000313" key="4">
    <source>
        <dbReference type="Proteomes" id="UP000266113"/>
    </source>
</evidence>
<dbReference type="PANTHER" id="PTHR10458:SF22">
    <property type="entry name" value="PEPTIDE DEFORMYLASE"/>
    <property type="match status" value="1"/>
</dbReference>
<dbReference type="NCBIfam" id="TIGR00079">
    <property type="entry name" value="pept_deformyl"/>
    <property type="match status" value="1"/>
</dbReference>
<keyword evidence="4" id="KW-1185">Reference proteome</keyword>
<dbReference type="GO" id="GO:0046872">
    <property type="term" value="F:metal ion binding"/>
    <property type="evidence" value="ECO:0007669"/>
    <property type="project" value="UniProtKB-KW"/>
</dbReference>
<dbReference type="InterPro" id="IPR023635">
    <property type="entry name" value="Peptide_deformylase"/>
</dbReference>
<evidence type="ECO:0000256" key="2">
    <source>
        <dbReference type="HAMAP-Rule" id="MF_00163"/>
    </source>
</evidence>
<dbReference type="GO" id="GO:0042586">
    <property type="term" value="F:peptide deformylase activity"/>
    <property type="evidence" value="ECO:0007669"/>
    <property type="project" value="UniProtKB-UniRule"/>
</dbReference>
<comment type="caution">
    <text evidence="3">The sequence shown here is derived from an EMBL/GenBank/DDBJ whole genome shotgun (WGS) entry which is preliminary data.</text>
</comment>
<dbReference type="CDD" id="cd00487">
    <property type="entry name" value="Pep_deformylase"/>
    <property type="match status" value="1"/>
</dbReference>
<dbReference type="InterPro" id="IPR036821">
    <property type="entry name" value="Peptide_deformylase_sf"/>
</dbReference>
<keyword evidence="2" id="KW-0479">Metal-binding</keyword>
<proteinExistence type="inferred from homology"/>
<comment type="similarity">
    <text evidence="1 2">Belongs to the polypeptide deformylase family.</text>
</comment>
<comment type="catalytic activity">
    <reaction evidence="2">
        <text>N-terminal N-formyl-L-methionyl-[peptide] + H2O = N-terminal L-methionyl-[peptide] + formate</text>
        <dbReference type="Rhea" id="RHEA:24420"/>
        <dbReference type="Rhea" id="RHEA-COMP:10639"/>
        <dbReference type="Rhea" id="RHEA-COMP:10640"/>
        <dbReference type="ChEBI" id="CHEBI:15377"/>
        <dbReference type="ChEBI" id="CHEBI:15740"/>
        <dbReference type="ChEBI" id="CHEBI:49298"/>
        <dbReference type="ChEBI" id="CHEBI:64731"/>
        <dbReference type="EC" id="3.5.1.88"/>
    </reaction>
</comment>
<dbReference type="PRINTS" id="PR01576">
    <property type="entry name" value="PDEFORMYLASE"/>
</dbReference>
<feature type="binding site" evidence="2">
    <location>
        <position position="139"/>
    </location>
    <ligand>
        <name>Fe cation</name>
        <dbReference type="ChEBI" id="CHEBI:24875"/>
    </ligand>
</feature>
<feature type="active site" evidence="2">
    <location>
        <position position="136"/>
    </location>
</feature>
<dbReference type="SUPFAM" id="SSF56420">
    <property type="entry name" value="Peptide deformylase"/>
    <property type="match status" value="1"/>
</dbReference>
<dbReference type="HAMAP" id="MF_00163">
    <property type="entry name" value="Pep_deformylase"/>
    <property type="match status" value="1"/>
</dbReference>
<sequence length="178" mass="19574">MPPSGYTDHMKIVLIGSPILRQKAKPIRKMTRELVHLAESMEDFMKPTGVGLAAPQIGLSQAFFIYDVGEGLHLVANPQILERKGSASAEEGCLSVPGVYAPIDRATEITLSYLDHTGKRRIHKYVDFEARVIQHELDHLQGMLFVDRITDPSTISVQEGSPVAAVLTQTIKGKGQEL</sequence>
<dbReference type="EC" id="3.5.1.88" evidence="2"/>
<organism evidence="3 4">
    <name type="scientific">Candidatus Cryosericum septentrionale</name>
    <dbReference type="NCBI Taxonomy" id="2290913"/>
    <lineage>
        <taxon>Bacteria</taxon>
        <taxon>Pseudomonadati</taxon>
        <taxon>Caldisericota/Cryosericota group</taxon>
        <taxon>Candidatus Cryosericota</taxon>
        <taxon>Candidatus Cryosericia</taxon>
        <taxon>Candidatus Cryosericales</taxon>
        <taxon>Candidatus Cryosericaceae</taxon>
        <taxon>Candidatus Cryosericum</taxon>
    </lineage>
</organism>
<reference evidence="3 4" key="1">
    <citation type="submission" date="2018-09" db="EMBL/GenBank/DDBJ databases">
        <title>Discovery and Ecogenomic Context for Candidatus Cryosericales, a Global Caldiserica Order Active in Thawing Permafrost.</title>
        <authorList>
            <person name="Martinez M.A."/>
            <person name="Woodcroft B.J."/>
            <person name="Ignacio Espinoza J.C."/>
            <person name="Zayed A."/>
            <person name="Singleton C.M."/>
            <person name="Boyd J."/>
            <person name="Li Y.-F."/>
            <person name="Purvine S."/>
            <person name="Maughan H."/>
            <person name="Hodgkins S.B."/>
            <person name="Anderson D."/>
            <person name="Sederholm M."/>
            <person name="Temperton B."/>
            <person name="Saleska S.R."/>
            <person name="Tyson G.W."/>
            <person name="Rich V.I."/>
        </authorList>
    </citation>
    <scope>NUCLEOTIDE SEQUENCE [LARGE SCALE GENOMIC DNA]</scope>
    <source>
        <strain evidence="3 4">SMC1</strain>
    </source>
</reference>
<comment type="cofactor">
    <cofactor evidence="2">
        <name>Fe(2+)</name>
        <dbReference type="ChEBI" id="CHEBI:29033"/>
    </cofactor>
    <text evidence="2">Binds 1 Fe(2+) ion.</text>
</comment>
<dbReference type="PIRSF" id="PIRSF004749">
    <property type="entry name" value="Pep_def"/>
    <property type="match status" value="1"/>
</dbReference>
<evidence type="ECO:0000313" key="3">
    <source>
        <dbReference type="EMBL" id="RIE16759.1"/>
    </source>
</evidence>
<keyword evidence="2" id="KW-0408">Iron</keyword>
<dbReference type="GO" id="GO:0006412">
    <property type="term" value="P:translation"/>
    <property type="evidence" value="ECO:0007669"/>
    <property type="project" value="UniProtKB-UniRule"/>
</dbReference>
<feature type="binding site" evidence="2">
    <location>
        <position position="93"/>
    </location>
    <ligand>
        <name>Fe cation</name>
        <dbReference type="ChEBI" id="CHEBI:24875"/>
    </ligand>
</feature>
<dbReference type="NCBIfam" id="NF001159">
    <property type="entry name" value="PRK00150.1-3"/>
    <property type="match status" value="1"/>
</dbReference>
<gene>
    <name evidence="2 3" type="primary">def</name>
    <name evidence="3" type="ORF">SMC1_04935</name>
</gene>
<dbReference type="OrthoDB" id="9784988at2"/>
<dbReference type="PANTHER" id="PTHR10458">
    <property type="entry name" value="PEPTIDE DEFORMYLASE"/>
    <property type="match status" value="1"/>
</dbReference>
<name>A0A398DRU9_9BACT</name>
<dbReference type="Pfam" id="PF01327">
    <property type="entry name" value="Pep_deformylase"/>
    <property type="match status" value="1"/>
</dbReference>
<dbReference type="Proteomes" id="UP000266113">
    <property type="component" value="Unassembled WGS sequence"/>
</dbReference>
<dbReference type="Gene3D" id="3.90.45.10">
    <property type="entry name" value="Peptide deformylase"/>
    <property type="match status" value="1"/>
</dbReference>
<feature type="binding site" evidence="2">
    <location>
        <position position="135"/>
    </location>
    <ligand>
        <name>Fe cation</name>
        <dbReference type="ChEBI" id="CHEBI:24875"/>
    </ligand>
</feature>
<dbReference type="EMBL" id="QXIY01000019">
    <property type="protein sequence ID" value="RIE16759.1"/>
    <property type="molecule type" value="Genomic_DNA"/>
</dbReference>
<comment type="function">
    <text evidence="2">Removes the formyl group from the N-terminal Met of newly synthesized proteins. Requires at least a dipeptide for an efficient rate of reaction. N-terminal L-methionine is a prerequisite for activity but the enzyme has broad specificity at other positions.</text>
</comment>
<keyword evidence="2" id="KW-0648">Protein biosynthesis</keyword>
<keyword evidence="2 3" id="KW-0378">Hydrolase</keyword>
<evidence type="ECO:0000256" key="1">
    <source>
        <dbReference type="ARBA" id="ARBA00010759"/>
    </source>
</evidence>
<protein>
    <recommendedName>
        <fullName evidence="2">Peptide deformylase</fullName>
        <shortName evidence="2">PDF</shortName>
        <ecNumber evidence="2">3.5.1.88</ecNumber>
    </recommendedName>
    <alternativeName>
        <fullName evidence="2">Polypeptide deformylase</fullName>
    </alternativeName>
</protein>
<accession>A0A398DRU9</accession>
<dbReference type="AlphaFoldDB" id="A0A398DRU9"/>